<dbReference type="InterPro" id="IPR045584">
    <property type="entry name" value="Pilin-like"/>
</dbReference>
<dbReference type="Gene3D" id="3.30.700.10">
    <property type="entry name" value="Glycoprotein, Type 4 Pilin"/>
    <property type="match status" value="1"/>
</dbReference>
<dbReference type="OrthoDB" id="285651at2"/>
<proteinExistence type="predicted"/>
<accession>B9XPH4</accession>
<dbReference type="InterPro" id="IPR012902">
    <property type="entry name" value="N_methyl_site"/>
</dbReference>
<evidence type="ECO:0000259" key="2">
    <source>
        <dbReference type="Pfam" id="PF07596"/>
    </source>
</evidence>
<comment type="caution">
    <text evidence="3">The sequence shown here is derived from an EMBL/GenBank/DDBJ whole genome shotgun (WGS) entry which is preliminary data.</text>
</comment>
<dbReference type="EMBL" id="ABOX02000046">
    <property type="protein sequence ID" value="EEF58314.1"/>
    <property type="molecule type" value="Genomic_DNA"/>
</dbReference>
<dbReference type="AlphaFoldDB" id="B9XPH4"/>
<dbReference type="PANTHER" id="PTHR30093">
    <property type="entry name" value="GENERAL SECRETION PATHWAY PROTEIN G"/>
    <property type="match status" value="1"/>
</dbReference>
<dbReference type="Pfam" id="PF07963">
    <property type="entry name" value="N_methyl"/>
    <property type="match status" value="1"/>
</dbReference>
<keyword evidence="1" id="KW-0812">Transmembrane</keyword>
<dbReference type="InterPro" id="IPR011453">
    <property type="entry name" value="DUF1559"/>
</dbReference>
<reference evidence="3 4" key="1">
    <citation type="journal article" date="2011" name="J. Bacteriol.">
        <title>Genome sequence of 'Pedosphaera parvula' Ellin514, an aerobic Verrucomicrobial isolate from pasture soil.</title>
        <authorList>
            <person name="Kant R."/>
            <person name="van Passel M.W."/>
            <person name="Sangwan P."/>
            <person name="Palva A."/>
            <person name="Lucas S."/>
            <person name="Copeland A."/>
            <person name="Lapidus A."/>
            <person name="Glavina Del Rio T."/>
            <person name="Dalin E."/>
            <person name="Tice H."/>
            <person name="Bruce D."/>
            <person name="Goodwin L."/>
            <person name="Pitluck S."/>
            <person name="Chertkov O."/>
            <person name="Larimer F.W."/>
            <person name="Land M.L."/>
            <person name="Hauser L."/>
            <person name="Brettin T.S."/>
            <person name="Detter J.C."/>
            <person name="Han S."/>
            <person name="de Vos W.M."/>
            <person name="Janssen P.H."/>
            <person name="Smidt H."/>
        </authorList>
    </citation>
    <scope>NUCLEOTIDE SEQUENCE [LARGE SCALE GENOMIC DNA]</scope>
    <source>
        <strain evidence="3 4">Ellin514</strain>
    </source>
</reference>
<keyword evidence="1" id="KW-0472">Membrane</keyword>
<keyword evidence="4" id="KW-1185">Reference proteome</keyword>
<gene>
    <name evidence="3" type="ORF">Cflav_PD1042</name>
</gene>
<evidence type="ECO:0000313" key="3">
    <source>
        <dbReference type="EMBL" id="EEF58314.1"/>
    </source>
</evidence>
<organism evidence="3 4">
    <name type="scientific">Pedosphaera parvula (strain Ellin514)</name>
    <dbReference type="NCBI Taxonomy" id="320771"/>
    <lineage>
        <taxon>Bacteria</taxon>
        <taxon>Pseudomonadati</taxon>
        <taxon>Verrucomicrobiota</taxon>
        <taxon>Pedosphaerae</taxon>
        <taxon>Pedosphaerales</taxon>
        <taxon>Pedosphaeraceae</taxon>
        <taxon>Pedosphaera</taxon>
    </lineage>
</organism>
<keyword evidence="1" id="KW-1133">Transmembrane helix</keyword>
<sequence length="234" mass="26093" precursor="true">MKPRHAFTLVELLVVVAIIVILVGLLFPVLSGAKGRARRTTCLNNLKQINVGVHLYAEDHNNTLPVGRSSAPNFADPLVLMRSYVGLNGAPSPEDALFACPADTFYYNYTERLSQSLHRQSLYKYSSYAFNAGNVLPGEPPIHPWPGVAGWKMNMIKDPVKTVLVEEFPALLPYSWHDLVGEAHHNDSKDMIGFGDGHVSCIKMYWNANIVTNGYAEAWHYNPPTGYDYKWSGD</sequence>
<evidence type="ECO:0000256" key="1">
    <source>
        <dbReference type="SAM" id="Phobius"/>
    </source>
</evidence>
<feature type="domain" description="DUF1559" evidence="2">
    <location>
        <begin position="36"/>
        <end position="73"/>
    </location>
</feature>
<protein>
    <recommendedName>
        <fullName evidence="2">DUF1559 domain-containing protein</fullName>
    </recommendedName>
</protein>
<dbReference type="Proteomes" id="UP000003688">
    <property type="component" value="Unassembled WGS sequence"/>
</dbReference>
<dbReference type="SUPFAM" id="SSF54523">
    <property type="entry name" value="Pili subunits"/>
    <property type="match status" value="1"/>
</dbReference>
<name>B9XPH4_PEDPL</name>
<feature type="transmembrane region" description="Helical" evidence="1">
    <location>
        <begin position="6"/>
        <end position="30"/>
    </location>
</feature>
<dbReference type="RefSeq" id="WP_007417710.1">
    <property type="nucleotide sequence ID" value="NZ_ABOX02000046.1"/>
</dbReference>
<dbReference type="NCBIfam" id="TIGR02532">
    <property type="entry name" value="IV_pilin_GFxxxE"/>
    <property type="match status" value="1"/>
</dbReference>
<dbReference type="Pfam" id="PF07596">
    <property type="entry name" value="SBP_bac_10"/>
    <property type="match status" value="1"/>
</dbReference>
<evidence type="ECO:0000313" key="4">
    <source>
        <dbReference type="Proteomes" id="UP000003688"/>
    </source>
</evidence>
<dbReference type="STRING" id="320771.Cflav_PD1042"/>